<comment type="catalytic activity">
    <reaction evidence="1">
        <text>[E2 ubiquitin-conjugating enzyme]-S-ubiquitinyl-L-cysteine + [acceptor protein]-L-lysine = [E2 ubiquitin-conjugating enzyme]-L-cysteine + [acceptor protein]-N(6)-ubiquitinyl-L-lysine.</text>
        <dbReference type="EC" id="2.3.2.31"/>
    </reaction>
</comment>
<dbReference type="Proteomes" id="UP000019375">
    <property type="component" value="Unassembled WGS sequence"/>
</dbReference>
<dbReference type="Gene3D" id="1.20.120.1750">
    <property type="match status" value="1"/>
</dbReference>
<dbReference type="CDD" id="cd20356">
    <property type="entry name" value="Rcat_RBR_HHARI-like"/>
    <property type="match status" value="1"/>
</dbReference>
<feature type="domain" description="RING-type" evidence="12">
    <location>
        <begin position="172"/>
        <end position="385"/>
    </location>
</feature>
<sequence length="546" mass="62495">MQTMESITDAGRKPSAFDQDEDGAAVNFTDYTERPRIATHLDTDYKLENGVSDDSEFDVDDGQFSEEDLEDEYLVLPIKETTRDVLDEDSVPTLKYECLTTQEIFQSMLNRVNHMQPVFSLPPQDILLLMQRYDWNEERLLEDWTEKMDSLLIESGINTSEAANGRGIKNGKDFSCPICCEDKLTETFSLECGHEYCLGCYRHYIKDRINHGNIITCMDCSLALKNEDIDQVMGGASSAKLMDSSIKSFIRKHSRNYKWCPYTDCKCIIHLKDTSSLQEYSRLHGSRFVTCSLSHSFCFGCGFEIHAPADCQIADRWVKKARLECENLNWVLSHTKECPRCSVNIEKNGGCNHMICSSCKYEFCWICGGDWAPHGGSFYQCAMYKNEDKNKAEGDTPKKTLRRYAFFYKMFTEHEVSAKLDWKLGESVGFKVRGLQEKIGVSWIEGQFLSESLKTLNEGRTALKWSFAVAYYSDPSHNLTKIFIDNQGLLSNAVESLSELLQIKSPEVIMKRRTEFYNKAGYVKNRTKALLECGRDLLRKGISKTE</sequence>
<keyword evidence="6 9" id="KW-0863">Zinc-finger</keyword>
<dbReference type="Pfam" id="PF22191">
    <property type="entry name" value="IBR_1"/>
    <property type="match status" value="1"/>
</dbReference>
<feature type="domain" description="RING-type" evidence="11">
    <location>
        <begin position="176"/>
        <end position="221"/>
    </location>
</feature>
<dbReference type="InterPro" id="IPR018957">
    <property type="entry name" value="Znf_C3HC4_RING-type"/>
</dbReference>
<evidence type="ECO:0000256" key="5">
    <source>
        <dbReference type="ARBA" id="ARBA00022737"/>
    </source>
</evidence>
<dbReference type="SUPFAM" id="SSF57850">
    <property type="entry name" value="RING/U-box"/>
    <property type="match status" value="3"/>
</dbReference>
<dbReference type="Pfam" id="PF01485">
    <property type="entry name" value="IBR"/>
    <property type="match status" value="1"/>
</dbReference>
<evidence type="ECO:0000256" key="8">
    <source>
        <dbReference type="ARBA" id="ARBA00022833"/>
    </source>
</evidence>
<dbReference type="PANTHER" id="PTHR11685">
    <property type="entry name" value="RBR FAMILY RING FINGER AND IBR DOMAIN-CONTAINING"/>
    <property type="match status" value="1"/>
</dbReference>
<dbReference type="Pfam" id="PF21235">
    <property type="entry name" value="UBA_ARI1"/>
    <property type="match status" value="1"/>
</dbReference>
<evidence type="ECO:0000256" key="9">
    <source>
        <dbReference type="PROSITE-ProRule" id="PRU00175"/>
    </source>
</evidence>
<evidence type="ECO:0000259" key="11">
    <source>
        <dbReference type="PROSITE" id="PS50089"/>
    </source>
</evidence>
<keyword evidence="5" id="KW-0677">Repeat</keyword>
<dbReference type="PROSITE" id="PS00518">
    <property type="entry name" value="ZF_RING_1"/>
    <property type="match status" value="1"/>
</dbReference>
<evidence type="ECO:0000256" key="6">
    <source>
        <dbReference type="ARBA" id="ARBA00022771"/>
    </source>
</evidence>
<dbReference type="GO" id="GO:0061630">
    <property type="term" value="F:ubiquitin protein ligase activity"/>
    <property type="evidence" value="ECO:0007669"/>
    <property type="project" value="UniProtKB-EC"/>
</dbReference>
<reference evidence="14" key="1">
    <citation type="journal article" date="2013" name="Genome Announc.">
        <title>Genome sequence of the food spoilage yeast Zygosaccharomyces bailii CLIB 213(T).</title>
        <authorList>
            <person name="Galeote V."/>
            <person name="Bigey F."/>
            <person name="Devillers H."/>
            <person name="Neuveglise C."/>
            <person name="Dequin S."/>
        </authorList>
    </citation>
    <scope>NUCLEOTIDE SEQUENCE [LARGE SCALE GENOMIC DNA]</scope>
    <source>
        <strain evidence="14">CLIB 213 / ATCC 58445 / CBS 680 / CCRC 21525 / NBRC 1098 / NCYC 1416 / NRRL Y-2227</strain>
    </source>
</reference>
<dbReference type="InterPro" id="IPR001841">
    <property type="entry name" value="Znf_RING"/>
</dbReference>
<dbReference type="Gene3D" id="3.30.40.10">
    <property type="entry name" value="Zinc/RING finger domain, C3HC4 (zinc finger)"/>
    <property type="match status" value="1"/>
</dbReference>
<evidence type="ECO:0000256" key="2">
    <source>
        <dbReference type="ARBA" id="ARBA00012251"/>
    </source>
</evidence>
<organism evidence="13 14">
    <name type="scientific">Zygosaccharomyces bailii (strain CLIB 213 / ATCC 58445 / CBS 680 / BCRC 21525 / NBRC 1098 / NCYC 1416 / NRRL Y-2227)</name>
    <dbReference type="NCBI Taxonomy" id="1333698"/>
    <lineage>
        <taxon>Eukaryota</taxon>
        <taxon>Fungi</taxon>
        <taxon>Dikarya</taxon>
        <taxon>Ascomycota</taxon>
        <taxon>Saccharomycotina</taxon>
        <taxon>Saccharomycetes</taxon>
        <taxon>Saccharomycetales</taxon>
        <taxon>Saccharomycetaceae</taxon>
        <taxon>Zygosaccharomyces</taxon>
    </lineage>
</organism>
<evidence type="ECO:0000256" key="10">
    <source>
        <dbReference type="SAM" id="MobiDB-lite"/>
    </source>
</evidence>
<dbReference type="AlphaFoldDB" id="A0A8J2T6C0"/>
<evidence type="ECO:0000259" key="12">
    <source>
        <dbReference type="PROSITE" id="PS51873"/>
    </source>
</evidence>
<dbReference type="Pfam" id="PF00097">
    <property type="entry name" value="zf-C3HC4"/>
    <property type="match status" value="1"/>
</dbReference>
<dbReference type="GO" id="GO:0008270">
    <property type="term" value="F:zinc ion binding"/>
    <property type="evidence" value="ECO:0007669"/>
    <property type="project" value="UniProtKB-KW"/>
</dbReference>
<evidence type="ECO:0000256" key="1">
    <source>
        <dbReference type="ARBA" id="ARBA00001798"/>
    </source>
</evidence>
<dbReference type="InterPro" id="IPR031127">
    <property type="entry name" value="E3_UB_ligase_RBR"/>
</dbReference>
<dbReference type="FunFam" id="1.20.120.1750:FF:000002">
    <property type="entry name" value="RBR-type E3 ubiquitin transferase"/>
    <property type="match status" value="1"/>
</dbReference>
<dbReference type="GO" id="GO:0016567">
    <property type="term" value="P:protein ubiquitination"/>
    <property type="evidence" value="ECO:0007669"/>
    <property type="project" value="InterPro"/>
</dbReference>
<keyword evidence="7" id="KW-0833">Ubl conjugation pathway</keyword>
<evidence type="ECO:0000256" key="4">
    <source>
        <dbReference type="ARBA" id="ARBA00022723"/>
    </source>
</evidence>
<dbReference type="EMBL" id="HG316456">
    <property type="protein sequence ID" value="CDF88927.1"/>
    <property type="molecule type" value="Genomic_DNA"/>
</dbReference>
<keyword evidence="14" id="KW-1185">Reference proteome</keyword>
<dbReference type="SMART" id="SM00647">
    <property type="entry name" value="IBR"/>
    <property type="match status" value="2"/>
</dbReference>
<proteinExistence type="predicted"/>
<dbReference type="InterPro" id="IPR044066">
    <property type="entry name" value="TRIAD_supradom"/>
</dbReference>
<keyword evidence="4" id="KW-0479">Metal-binding</keyword>
<feature type="region of interest" description="Disordered" evidence="10">
    <location>
        <begin position="1"/>
        <end position="29"/>
    </location>
</feature>
<keyword evidence="8" id="KW-0862">Zinc</keyword>
<accession>A0A8J2T6C0</accession>
<evidence type="ECO:0000313" key="13">
    <source>
        <dbReference type="EMBL" id="CDF88927.1"/>
    </source>
</evidence>
<dbReference type="CDD" id="cd20346">
    <property type="entry name" value="BRcat_RBR_ANKIB1"/>
    <property type="match status" value="1"/>
</dbReference>
<dbReference type="FunFam" id="3.30.40.10:FF:000735">
    <property type="entry name" value="RBR-type E3 ubiquitin transferase"/>
    <property type="match status" value="1"/>
</dbReference>
<name>A0A8J2T6C0_ZYGB2</name>
<dbReference type="OrthoDB" id="10009520at2759"/>
<dbReference type="InterPro" id="IPR048962">
    <property type="entry name" value="ARIH1-like_UBL"/>
</dbReference>
<dbReference type="SMART" id="SM00184">
    <property type="entry name" value="RING"/>
    <property type="match status" value="1"/>
</dbReference>
<gene>
    <name evidence="13" type="ORF">BN860_05138g</name>
</gene>
<dbReference type="InterPro" id="IPR002867">
    <property type="entry name" value="IBR_dom"/>
</dbReference>
<evidence type="ECO:0000313" key="14">
    <source>
        <dbReference type="Proteomes" id="UP000019375"/>
    </source>
</evidence>
<evidence type="ECO:0000256" key="3">
    <source>
        <dbReference type="ARBA" id="ARBA00022679"/>
    </source>
</evidence>
<protein>
    <recommendedName>
        <fullName evidence="2">RBR-type E3 ubiquitin transferase</fullName>
        <ecNumber evidence="2">2.3.2.31</ecNumber>
    </recommendedName>
</protein>
<dbReference type="PROSITE" id="PS50089">
    <property type="entry name" value="ZF_RING_2"/>
    <property type="match status" value="1"/>
</dbReference>
<evidence type="ECO:0000256" key="7">
    <source>
        <dbReference type="ARBA" id="ARBA00022786"/>
    </source>
</evidence>
<dbReference type="InterPro" id="IPR017907">
    <property type="entry name" value="Znf_RING_CS"/>
</dbReference>
<dbReference type="EC" id="2.3.2.31" evidence="2"/>
<dbReference type="PROSITE" id="PS51873">
    <property type="entry name" value="TRIAD"/>
    <property type="match status" value="1"/>
</dbReference>
<dbReference type="InterPro" id="IPR013083">
    <property type="entry name" value="Znf_RING/FYVE/PHD"/>
</dbReference>
<keyword evidence="3" id="KW-0808">Transferase</keyword>